<accession>A0A2U9S681</accession>
<dbReference type="GO" id="GO:0072344">
    <property type="term" value="P:rescue of stalled ribosome"/>
    <property type="evidence" value="ECO:0007669"/>
    <property type="project" value="TreeGrafter"/>
</dbReference>
<evidence type="ECO:0000256" key="1">
    <source>
        <dbReference type="ARBA" id="ARBA00010835"/>
    </source>
</evidence>
<dbReference type="AlphaFoldDB" id="A0A2U9S681"/>
<keyword evidence="4" id="KW-0378">Hydrolase</keyword>
<evidence type="ECO:0000313" key="5">
    <source>
        <dbReference type="Proteomes" id="UP000249605"/>
    </source>
</evidence>
<dbReference type="KEGG" id="azm:DM194_06925"/>
<protein>
    <submittedName>
        <fullName evidence="4">Aminoacyl-tRNA hydrolase</fullName>
    </submittedName>
</protein>
<organism evidence="4 5">
    <name type="scientific">Azospirillum ramasamyi</name>
    <dbReference type="NCBI Taxonomy" id="682998"/>
    <lineage>
        <taxon>Bacteria</taxon>
        <taxon>Pseudomonadati</taxon>
        <taxon>Pseudomonadota</taxon>
        <taxon>Alphaproteobacteria</taxon>
        <taxon>Rhodospirillales</taxon>
        <taxon>Azospirillaceae</taxon>
        <taxon>Azospirillum</taxon>
    </lineage>
</organism>
<keyword evidence="5" id="KW-1185">Reference proteome</keyword>
<dbReference type="InterPro" id="IPR045853">
    <property type="entry name" value="Pep_chain_release_fac_I_sf"/>
</dbReference>
<dbReference type="NCBIfam" id="NF006718">
    <property type="entry name" value="PRK09256.1"/>
    <property type="match status" value="1"/>
</dbReference>
<dbReference type="RefSeq" id="WP_111066548.1">
    <property type="nucleotide sequence ID" value="NZ_CP029829.1"/>
</dbReference>
<feature type="compositionally biased region" description="Basic and acidic residues" evidence="2">
    <location>
        <begin position="115"/>
        <end position="132"/>
    </location>
</feature>
<dbReference type="InterPro" id="IPR000352">
    <property type="entry name" value="Pep_chain_release_fac_I"/>
</dbReference>
<dbReference type="GO" id="GO:0003747">
    <property type="term" value="F:translation release factor activity"/>
    <property type="evidence" value="ECO:0007669"/>
    <property type="project" value="InterPro"/>
</dbReference>
<dbReference type="Gene3D" id="3.30.160.20">
    <property type="match status" value="1"/>
</dbReference>
<dbReference type="PANTHER" id="PTHR47814">
    <property type="entry name" value="PEPTIDYL-TRNA HYDROLASE ARFB"/>
    <property type="match status" value="1"/>
</dbReference>
<dbReference type="PROSITE" id="PS00745">
    <property type="entry name" value="RF_PROK_I"/>
    <property type="match status" value="1"/>
</dbReference>
<dbReference type="FunFam" id="3.30.160.20:FF:000046">
    <property type="entry name" value="Peptidyl-tRNA hydrolase ICT1"/>
    <property type="match status" value="1"/>
</dbReference>
<dbReference type="PANTHER" id="PTHR47814:SF1">
    <property type="entry name" value="PEPTIDYL-TRNA HYDROLASE ARFB"/>
    <property type="match status" value="1"/>
</dbReference>
<evidence type="ECO:0000256" key="2">
    <source>
        <dbReference type="SAM" id="MobiDB-lite"/>
    </source>
</evidence>
<evidence type="ECO:0000259" key="3">
    <source>
        <dbReference type="PROSITE" id="PS00745"/>
    </source>
</evidence>
<dbReference type="Proteomes" id="UP000249605">
    <property type="component" value="Chromosome"/>
</dbReference>
<dbReference type="Pfam" id="PF00472">
    <property type="entry name" value="RF-1"/>
    <property type="match status" value="1"/>
</dbReference>
<name>A0A2U9S681_9PROT</name>
<comment type="similarity">
    <text evidence="1">Belongs to the prokaryotic/mitochondrial release factor family.</text>
</comment>
<feature type="domain" description="Prokaryotic-type class I peptide chain release factors" evidence="3">
    <location>
        <begin position="21"/>
        <end position="37"/>
    </location>
</feature>
<dbReference type="GO" id="GO:0004045">
    <property type="term" value="F:peptidyl-tRNA hydrolase activity"/>
    <property type="evidence" value="ECO:0007669"/>
    <property type="project" value="TreeGrafter"/>
</dbReference>
<reference evidence="4 5" key="1">
    <citation type="journal article" date="2019" name="Int. J. Syst. Evol. Microbiol.">
        <title>Azospirillum ramasamyi sp. nov., a novel diazotrophic bacterium isolated from fermented bovine products.</title>
        <authorList>
            <person name="Anandham R."/>
            <person name="Heo J."/>
            <person name="Krishnamoorthy R."/>
            <person name="SenthilKumar M."/>
            <person name="Gopal N.O."/>
            <person name="Kim S.J."/>
            <person name="Kwon S.W."/>
        </authorList>
    </citation>
    <scope>NUCLEOTIDE SEQUENCE [LARGE SCALE GENOMIC DNA]</scope>
    <source>
        <strain evidence="4 5">M2T2B2</strain>
    </source>
</reference>
<evidence type="ECO:0000313" key="4">
    <source>
        <dbReference type="EMBL" id="AWU94016.1"/>
    </source>
</evidence>
<gene>
    <name evidence="4" type="ORF">DM194_06925</name>
</gene>
<dbReference type="GO" id="GO:0043022">
    <property type="term" value="F:ribosome binding"/>
    <property type="evidence" value="ECO:0007669"/>
    <property type="project" value="TreeGrafter"/>
</dbReference>
<proteinExistence type="inferred from homology"/>
<feature type="region of interest" description="Disordered" evidence="2">
    <location>
        <begin position="96"/>
        <end position="139"/>
    </location>
</feature>
<sequence length="139" mass="15878">MIRVTPRISLDESELQEEFVRASGPGGQHVNKTETAVQLRFDVRRSPNLPDAVRYRLERLAGSRLTQDGVLILVADRHRSQIRNREDARERLIDLIRDAAAPPPPPRRPTKPTKGSKERRLEGKAKRSEVKKMRGNVQD</sequence>
<dbReference type="OrthoDB" id="9815709at2"/>
<dbReference type="SUPFAM" id="SSF75620">
    <property type="entry name" value="Release factor"/>
    <property type="match status" value="1"/>
</dbReference>
<dbReference type="EMBL" id="CP029829">
    <property type="protein sequence ID" value="AWU94016.1"/>
    <property type="molecule type" value="Genomic_DNA"/>
</dbReference>